<organism evidence="3 4">
    <name type="scientific">Trichoplax adhaerens</name>
    <name type="common">Trichoplax reptans</name>
    <dbReference type="NCBI Taxonomy" id="10228"/>
    <lineage>
        <taxon>Eukaryota</taxon>
        <taxon>Metazoa</taxon>
        <taxon>Placozoa</taxon>
        <taxon>Uniplacotomia</taxon>
        <taxon>Trichoplacea</taxon>
        <taxon>Trichoplacidae</taxon>
        <taxon>Trichoplax</taxon>
    </lineage>
</organism>
<dbReference type="CTD" id="6757201"/>
<sequence length="421" mass="47894">MRKLILFQIILDQNKLIYNPGDSIHGQVLIEFREAIKLKFIKIRLFGCAYTHTKSKNRSVIEREVNDCYEFLTFCDRTNAIYGGERDGDGNYTWIPAGAHKFGFQFQLPIENLPSSFDYSSDCYIRYRLEATAERPKERKYETKVEITIKERININLPFLFRAKAPVKRQKNVGWLIWKRGPLKVTSWLNRYGYCPGDKIIINVEIENLTRRTIPYVKAKLLQDVRYVAEGTFEHHDRELAAVHYNRPITGGATMAWTNGEIIIPNLSPTIKCSIIELLYYIKISVKVPFGFNLCVNMPVVIGTMSLRSSSPTSCHNWSNSCISRRTSDASTSSSSCSSSWVSENSIDVENTISYLRSIFDSTRVNDVPAKNNLPPSYDTCVASNTTINDIARAENGDEMIPTYSSVINPSANRQSSSIPK</sequence>
<dbReference type="PhylomeDB" id="B3S6X5"/>
<dbReference type="SUPFAM" id="SSF81296">
    <property type="entry name" value="E set domains"/>
    <property type="match status" value="2"/>
</dbReference>
<reference evidence="3 4" key="1">
    <citation type="journal article" date="2008" name="Nature">
        <title>The Trichoplax genome and the nature of placozoans.</title>
        <authorList>
            <person name="Srivastava M."/>
            <person name="Begovic E."/>
            <person name="Chapman J."/>
            <person name="Putnam N.H."/>
            <person name="Hellsten U."/>
            <person name="Kawashima T."/>
            <person name="Kuo A."/>
            <person name="Mitros T."/>
            <person name="Salamov A."/>
            <person name="Carpenter M.L."/>
            <person name="Signorovitch A.Y."/>
            <person name="Moreno M.A."/>
            <person name="Kamm K."/>
            <person name="Grimwood J."/>
            <person name="Schmutz J."/>
            <person name="Shapiro H."/>
            <person name="Grigoriev I.V."/>
            <person name="Buss L.W."/>
            <person name="Schierwater B."/>
            <person name="Dellaporta S.L."/>
            <person name="Rokhsar D.S."/>
        </authorList>
    </citation>
    <scope>NUCLEOTIDE SEQUENCE [LARGE SCALE GENOMIC DNA]</scope>
    <source>
        <strain evidence="3 4">Grell-BS-1999</strain>
    </source>
</reference>
<dbReference type="InterPro" id="IPR011022">
    <property type="entry name" value="Arrestin_C-like"/>
</dbReference>
<dbReference type="OrthoDB" id="2333384at2759"/>
<proteinExistence type="inferred from homology"/>
<feature type="domain" description="Arrestin C-terminal-like" evidence="2">
    <location>
        <begin position="179"/>
        <end position="307"/>
    </location>
</feature>
<comment type="similarity">
    <text evidence="1">Belongs to the arrestin family.</text>
</comment>
<dbReference type="OMA" id="NEWAETI"/>
<evidence type="ECO:0000313" key="3">
    <source>
        <dbReference type="EMBL" id="EDV21468.1"/>
    </source>
</evidence>
<keyword evidence="4" id="KW-1185">Reference proteome</keyword>
<dbReference type="SMART" id="SM01017">
    <property type="entry name" value="Arrestin_C"/>
    <property type="match status" value="1"/>
</dbReference>
<evidence type="ECO:0000256" key="1">
    <source>
        <dbReference type="ARBA" id="ARBA00005298"/>
    </source>
</evidence>
<dbReference type="GO" id="GO:0005737">
    <property type="term" value="C:cytoplasm"/>
    <property type="evidence" value="ECO:0000318"/>
    <property type="project" value="GO_Central"/>
</dbReference>
<dbReference type="InParanoid" id="B3S6X5"/>
<dbReference type="KEGG" id="tad:TRIADDRAFT_59964"/>
<dbReference type="HOGENOM" id="CLU_039221_2_0_1"/>
<protein>
    <recommendedName>
        <fullName evidence="2">Arrestin C-terminal-like domain-containing protein</fullName>
    </recommendedName>
</protein>
<dbReference type="Pfam" id="PF02752">
    <property type="entry name" value="Arrestin_C"/>
    <property type="match status" value="1"/>
</dbReference>
<dbReference type="InterPro" id="IPR014752">
    <property type="entry name" value="Arrestin-like_C"/>
</dbReference>
<dbReference type="AlphaFoldDB" id="B3S6X5"/>
<dbReference type="GeneID" id="6757201"/>
<name>B3S6X5_TRIAD</name>
<evidence type="ECO:0000259" key="2">
    <source>
        <dbReference type="SMART" id="SM01017"/>
    </source>
</evidence>
<evidence type="ECO:0000313" key="4">
    <source>
        <dbReference type="Proteomes" id="UP000009022"/>
    </source>
</evidence>
<dbReference type="PANTHER" id="PTHR11188:SF17">
    <property type="entry name" value="FI21816P1"/>
    <property type="match status" value="1"/>
</dbReference>
<dbReference type="GO" id="GO:0015031">
    <property type="term" value="P:protein transport"/>
    <property type="evidence" value="ECO:0000318"/>
    <property type="project" value="GO_Central"/>
</dbReference>
<gene>
    <name evidence="3" type="ORF">TRIADDRAFT_59964</name>
</gene>
<dbReference type="Gene3D" id="2.60.40.640">
    <property type="match status" value="2"/>
</dbReference>
<dbReference type="InterPro" id="IPR050357">
    <property type="entry name" value="Arrestin_domain-protein"/>
</dbReference>
<dbReference type="RefSeq" id="XP_002116068.1">
    <property type="nucleotide sequence ID" value="XM_002116032.1"/>
</dbReference>
<dbReference type="PANTHER" id="PTHR11188">
    <property type="entry name" value="ARRESTIN DOMAIN CONTAINING PROTEIN"/>
    <property type="match status" value="1"/>
</dbReference>
<dbReference type="InterPro" id="IPR011021">
    <property type="entry name" value="Arrestin-like_N"/>
</dbReference>
<dbReference type="EMBL" id="DS985253">
    <property type="protein sequence ID" value="EDV21468.1"/>
    <property type="molecule type" value="Genomic_DNA"/>
</dbReference>
<dbReference type="eggNOG" id="KOG3780">
    <property type="taxonomic scope" value="Eukaryota"/>
</dbReference>
<accession>B3S6X5</accession>
<dbReference type="Proteomes" id="UP000009022">
    <property type="component" value="Unassembled WGS sequence"/>
</dbReference>
<dbReference type="InterPro" id="IPR014756">
    <property type="entry name" value="Ig_E-set"/>
</dbReference>
<dbReference type="Pfam" id="PF00339">
    <property type="entry name" value="Arrestin_N"/>
    <property type="match status" value="1"/>
</dbReference>